<feature type="transmembrane region" description="Helical" evidence="1">
    <location>
        <begin position="313"/>
        <end position="334"/>
    </location>
</feature>
<dbReference type="InterPro" id="IPR007890">
    <property type="entry name" value="CHASE2"/>
</dbReference>
<protein>
    <submittedName>
        <fullName evidence="3">Adenylate/guanylate cyclase domain-containing protein</fullName>
    </submittedName>
</protein>
<keyword evidence="1" id="KW-0472">Membrane</keyword>
<dbReference type="Gene3D" id="3.30.70.1230">
    <property type="entry name" value="Nucleotide cyclase"/>
    <property type="match status" value="1"/>
</dbReference>
<dbReference type="RefSeq" id="WP_146911983.1">
    <property type="nucleotide sequence ID" value="NZ_CP042344.1"/>
</dbReference>
<dbReference type="CDD" id="cd07302">
    <property type="entry name" value="CHD"/>
    <property type="match status" value="1"/>
</dbReference>
<accession>A0A5B8RX52</accession>
<sequence length="653" mass="68832">MPRAPLMRWGVALLALALIWAASLTRPWHALEFKTFDLWSTLAAPGRGAPALVILAIDEPSLQQVGLPWPFPRSLHARLIDRLVQDGAAAIAFDVVFAEPSGDPAQDAALAAAIARATRAGVPLVLASAREQARNANALLWTEVAPLPQLLAAGARTGDAGVQPDEDFVVRRPPAGEDSFSASLARALGRDGGANAELIAYRGPRGSFDTRSYYQAVEPGLLPAGFFQGKVVLVGQALVAGGGSQGLQADTFNSPFGLLGGERLMPGVELQATLLDNRLQGDGLRIAPAAAGMVLVLLAAALLLGAGARWHPGATAALTAALVLGTLALSWWLFSRQRWWLAPLWPAASMLALYAATALTAWAAARRRARQTREMFAHYVPPEVVARLVEQPGLLHLGGEVREVTLLFTDLAGFTAMAERLSAEQTVEVLTAYFDAMTPLIHASGGTVDKYIGDAIMAFWGAPLADAAHAAHAVHAAVAMQQAMQPLAEHLRARGLPALRMRIGVHTGRVVVGNVGSRQRFAYTAIGDAVNLAARLEGANKAFGTGILVSAQTAARLPPDIALRPLDDVIVQGRSTPVRVFTPCADAEVCRLSRAALDALHARDAPSAQAHLAALLARLPSDRAAQRLAERARALAQLPADAPWSAAVALDKL</sequence>
<dbReference type="GO" id="GO:0009190">
    <property type="term" value="P:cyclic nucleotide biosynthetic process"/>
    <property type="evidence" value="ECO:0007669"/>
    <property type="project" value="InterPro"/>
</dbReference>
<dbReference type="PROSITE" id="PS50125">
    <property type="entry name" value="GUANYLATE_CYCLASE_2"/>
    <property type="match status" value="1"/>
</dbReference>
<dbReference type="GO" id="GO:0035556">
    <property type="term" value="P:intracellular signal transduction"/>
    <property type="evidence" value="ECO:0007669"/>
    <property type="project" value="InterPro"/>
</dbReference>
<dbReference type="InterPro" id="IPR050697">
    <property type="entry name" value="Adenylyl/Guanylyl_Cyclase_3/4"/>
</dbReference>
<evidence type="ECO:0000256" key="1">
    <source>
        <dbReference type="SAM" id="Phobius"/>
    </source>
</evidence>
<dbReference type="PANTHER" id="PTHR43081">
    <property type="entry name" value="ADENYLATE CYCLASE, TERMINAL-DIFFERENTIATION SPECIFIC-RELATED"/>
    <property type="match status" value="1"/>
</dbReference>
<dbReference type="SMART" id="SM01080">
    <property type="entry name" value="CHASE2"/>
    <property type="match status" value="1"/>
</dbReference>
<name>A0A5B8RX52_9BURK</name>
<dbReference type="GO" id="GO:0004016">
    <property type="term" value="F:adenylate cyclase activity"/>
    <property type="evidence" value="ECO:0007669"/>
    <property type="project" value="UniProtKB-ARBA"/>
</dbReference>
<dbReference type="SUPFAM" id="SSF55073">
    <property type="entry name" value="Nucleotide cyclase"/>
    <property type="match status" value="1"/>
</dbReference>
<keyword evidence="1" id="KW-0812">Transmembrane</keyword>
<proteinExistence type="predicted"/>
<feature type="domain" description="Guanylate cyclase" evidence="2">
    <location>
        <begin position="405"/>
        <end position="537"/>
    </location>
</feature>
<feature type="transmembrane region" description="Helical" evidence="1">
    <location>
        <begin position="286"/>
        <end position="306"/>
    </location>
</feature>
<organism evidence="3 4">
    <name type="scientific">Comamonas flocculans</name>
    <dbReference type="NCBI Taxonomy" id="2597701"/>
    <lineage>
        <taxon>Bacteria</taxon>
        <taxon>Pseudomonadati</taxon>
        <taxon>Pseudomonadota</taxon>
        <taxon>Betaproteobacteria</taxon>
        <taxon>Burkholderiales</taxon>
        <taxon>Comamonadaceae</taxon>
        <taxon>Comamonas</taxon>
    </lineage>
</organism>
<dbReference type="Pfam" id="PF05226">
    <property type="entry name" value="CHASE2"/>
    <property type="match status" value="1"/>
</dbReference>
<dbReference type="InterPro" id="IPR001054">
    <property type="entry name" value="A/G_cyclase"/>
</dbReference>
<keyword evidence="1" id="KW-1133">Transmembrane helix</keyword>
<dbReference type="Proteomes" id="UP000321199">
    <property type="component" value="Chromosome"/>
</dbReference>
<evidence type="ECO:0000313" key="4">
    <source>
        <dbReference type="Proteomes" id="UP000321199"/>
    </source>
</evidence>
<feature type="transmembrane region" description="Helical" evidence="1">
    <location>
        <begin position="340"/>
        <end position="365"/>
    </location>
</feature>
<dbReference type="Pfam" id="PF00211">
    <property type="entry name" value="Guanylate_cyc"/>
    <property type="match status" value="1"/>
</dbReference>
<dbReference type="InterPro" id="IPR029787">
    <property type="entry name" value="Nucleotide_cyclase"/>
</dbReference>
<reference evidence="3 4" key="1">
    <citation type="submission" date="2019-07" db="EMBL/GenBank/DDBJ databases">
        <title>Complete genome sequence of Comamonas sp. NLF 7-7 isolated from livestock.</title>
        <authorList>
            <person name="Kim D.H."/>
            <person name="Kim J.G."/>
        </authorList>
    </citation>
    <scope>NUCLEOTIDE SEQUENCE [LARGE SCALE GENOMIC DNA]</scope>
    <source>
        <strain evidence="3 4">NLF 7-7</strain>
    </source>
</reference>
<keyword evidence="4" id="KW-1185">Reference proteome</keyword>
<evidence type="ECO:0000313" key="3">
    <source>
        <dbReference type="EMBL" id="QEA12387.1"/>
    </source>
</evidence>
<evidence type="ECO:0000259" key="2">
    <source>
        <dbReference type="PROSITE" id="PS50125"/>
    </source>
</evidence>
<dbReference type="OrthoDB" id="9802500at2"/>
<dbReference type="PANTHER" id="PTHR43081:SF1">
    <property type="entry name" value="ADENYLATE CYCLASE, TERMINAL-DIFFERENTIATION SPECIFIC"/>
    <property type="match status" value="1"/>
</dbReference>
<dbReference type="AlphaFoldDB" id="A0A5B8RX52"/>
<dbReference type="KEGG" id="cof:FOZ74_04685"/>
<dbReference type="EMBL" id="CP042344">
    <property type="protein sequence ID" value="QEA12387.1"/>
    <property type="molecule type" value="Genomic_DNA"/>
</dbReference>
<gene>
    <name evidence="3" type="ORF">FOZ74_04685</name>
</gene>
<dbReference type="SMART" id="SM00044">
    <property type="entry name" value="CYCc"/>
    <property type="match status" value="1"/>
</dbReference>